<accession>A0A8J4XE91</accession>
<dbReference type="EMBL" id="QNUK01000115">
    <property type="protein sequence ID" value="KAF5901320.1"/>
    <property type="molecule type" value="Genomic_DNA"/>
</dbReference>
<protein>
    <submittedName>
        <fullName evidence="1">Carbonic anhydrase 2</fullName>
    </submittedName>
</protein>
<comment type="caution">
    <text evidence="1">The sequence shown here is derived from an EMBL/GenBank/DDBJ whole genome shotgun (WGS) entry which is preliminary data.</text>
</comment>
<name>A0A8J4XE91_CLAMG</name>
<evidence type="ECO:0000313" key="1">
    <source>
        <dbReference type="EMBL" id="KAF5901320.1"/>
    </source>
</evidence>
<keyword evidence="2" id="KW-1185">Reference proteome</keyword>
<gene>
    <name evidence="1" type="primary">ca2</name>
    <name evidence="1" type="ORF">DAT39_008983</name>
</gene>
<reference evidence="1" key="1">
    <citation type="submission" date="2020-07" db="EMBL/GenBank/DDBJ databases">
        <title>Clarias magur genome sequencing, assembly and annotation.</title>
        <authorList>
            <person name="Kushwaha B."/>
            <person name="Kumar R."/>
            <person name="Das P."/>
            <person name="Joshi C.G."/>
            <person name="Kumar D."/>
            <person name="Nagpure N.S."/>
            <person name="Pandey M."/>
            <person name="Agarwal S."/>
            <person name="Srivastava S."/>
            <person name="Singh M."/>
            <person name="Sahoo L."/>
            <person name="Jayasankar P."/>
            <person name="Meher P.K."/>
            <person name="Koringa P.G."/>
            <person name="Iquebal M.A."/>
            <person name="Das S.P."/>
            <person name="Bit A."/>
            <person name="Patnaik S."/>
            <person name="Patel N."/>
            <person name="Shah T.M."/>
            <person name="Hinsu A."/>
            <person name="Jena J.K."/>
        </authorList>
    </citation>
    <scope>NUCLEOTIDE SEQUENCE</scope>
    <source>
        <strain evidence="1">CIFAMagur01</strain>
        <tissue evidence="1">Testis</tissue>
    </source>
</reference>
<dbReference type="AlphaFoldDB" id="A0A8J4XE91"/>
<proteinExistence type="predicted"/>
<dbReference type="Proteomes" id="UP000727407">
    <property type="component" value="Unassembled WGS sequence"/>
</dbReference>
<organism evidence="1 2">
    <name type="scientific">Clarias magur</name>
    <name type="common">Asian catfish</name>
    <name type="synonym">Macropteronotus magur</name>
    <dbReference type="NCBI Taxonomy" id="1594786"/>
    <lineage>
        <taxon>Eukaryota</taxon>
        <taxon>Metazoa</taxon>
        <taxon>Chordata</taxon>
        <taxon>Craniata</taxon>
        <taxon>Vertebrata</taxon>
        <taxon>Euteleostomi</taxon>
        <taxon>Actinopterygii</taxon>
        <taxon>Neopterygii</taxon>
        <taxon>Teleostei</taxon>
        <taxon>Ostariophysi</taxon>
        <taxon>Siluriformes</taxon>
        <taxon>Clariidae</taxon>
        <taxon>Clarias</taxon>
    </lineage>
</organism>
<sequence length="80" mass="9375">MSGLDYSLHSVCEGFRRLMSLKEWKSGPSDRPWAWVKEGIVRKYNAWPLIVVLFQLGVLKASRNLRDRRHGCSFLRDRPT</sequence>
<evidence type="ECO:0000313" key="2">
    <source>
        <dbReference type="Proteomes" id="UP000727407"/>
    </source>
</evidence>